<gene>
    <name evidence="2" type="ORF">BDY21DRAFT_162426</name>
</gene>
<evidence type="ECO:0000256" key="1">
    <source>
        <dbReference type="SAM" id="MobiDB-lite"/>
    </source>
</evidence>
<reference evidence="2" key="1">
    <citation type="journal article" date="2020" name="Stud. Mycol.">
        <title>101 Dothideomycetes genomes: a test case for predicting lifestyles and emergence of pathogens.</title>
        <authorList>
            <person name="Haridas S."/>
            <person name="Albert R."/>
            <person name="Binder M."/>
            <person name="Bloem J."/>
            <person name="Labutti K."/>
            <person name="Salamov A."/>
            <person name="Andreopoulos B."/>
            <person name="Baker S."/>
            <person name="Barry K."/>
            <person name="Bills G."/>
            <person name="Bluhm B."/>
            <person name="Cannon C."/>
            <person name="Castanera R."/>
            <person name="Culley D."/>
            <person name="Daum C."/>
            <person name="Ezra D."/>
            <person name="Gonzalez J."/>
            <person name="Henrissat B."/>
            <person name="Kuo A."/>
            <person name="Liang C."/>
            <person name="Lipzen A."/>
            <person name="Lutzoni F."/>
            <person name="Magnuson J."/>
            <person name="Mondo S."/>
            <person name="Nolan M."/>
            <person name="Ohm R."/>
            <person name="Pangilinan J."/>
            <person name="Park H.-J."/>
            <person name="Ramirez L."/>
            <person name="Alfaro M."/>
            <person name="Sun H."/>
            <person name="Tritt A."/>
            <person name="Yoshinaga Y."/>
            <person name="Zwiers L.-H."/>
            <person name="Turgeon B."/>
            <person name="Goodwin S."/>
            <person name="Spatafora J."/>
            <person name="Crous P."/>
            <person name="Grigoriev I."/>
        </authorList>
    </citation>
    <scope>NUCLEOTIDE SEQUENCE</scope>
    <source>
        <strain evidence="2">ATCC 16933</strain>
    </source>
</reference>
<dbReference type="Proteomes" id="UP000799766">
    <property type="component" value="Unassembled WGS sequence"/>
</dbReference>
<proteinExistence type="predicted"/>
<accession>A0A6A6P8Y4</accession>
<keyword evidence="3" id="KW-1185">Reference proteome</keyword>
<dbReference type="EMBL" id="MU001673">
    <property type="protein sequence ID" value="KAF2460339.1"/>
    <property type="molecule type" value="Genomic_DNA"/>
</dbReference>
<evidence type="ECO:0000313" key="3">
    <source>
        <dbReference type="Proteomes" id="UP000799766"/>
    </source>
</evidence>
<dbReference type="AlphaFoldDB" id="A0A6A6P8Y4"/>
<feature type="region of interest" description="Disordered" evidence="1">
    <location>
        <begin position="89"/>
        <end position="139"/>
    </location>
</feature>
<protein>
    <submittedName>
        <fullName evidence="2">Uncharacterized protein</fullName>
    </submittedName>
</protein>
<organism evidence="2 3">
    <name type="scientific">Lineolata rhizophorae</name>
    <dbReference type="NCBI Taxonomy" id="578093"/>
    <lineage>
        <taxon>Eukaryota</taxon>
        <taxon>Fungi</taxon>
        <taxon>Dikarya</taxon>
        <taxon>Ascomycota</taxon>
        <taxon>Pezizomycotina</taxon>
        <taxon>Dothideomycetes</taxon>
        <taxon>Dothideomycetes incertae sedis</taxon>
        <taxon>Lineolatales</taxon>
        <taxon>Lineolataceae</taxon>
        <taxon>Lineolata</taxon>
    </lineage>
</organism>
<sequence>MVQPRLVGSRNQIIALSIDSLGPHSKVFQRPLKYLLRSAGFPSRPPALTRTSILWDRGQPYKANLQVAHKLTVKNLVEARRDGVSKSFPSVAQFTTPPPAIPIPPRKLTHSVPPRRSPRPAWRPPARYETDQSGAPWDGATYQHISLDHMYPAARGTKARHPANPGEGALAMWGTTERPSREATDRPKSRDQRSGPGALAGWLAGGGPGESAGRECGKCGKGFGVRWEGGGRTKGFVAIELS</sequence>
<name>A0A6A6P8Y4_9PEZI</name>
<feature type="compositionally biased region" description="Basic and acidic residues" evidence="1">
    <location>
        <begin position="178"/>
        <end position="193"/>
    </location>
</feature>
<feature type="region of interest" description="Disordered" evidence="1">
    <location>
        <begin position="157"/>
        <end position="216"/>
    </location>
</feature>
<feature type="compositionally biased region" description="Pro residues" evidence="1">
    <location>
        <begin position="96"/>
        <end position="105"/>
    </location>
</feature>
<evidence type="ECO:0000313" key="2">
    <source>
        <dbReference type="EMBL" id="KAF2460339.1"/>
    </source>
</evidence>